<proteinExistence type="predicted"/>
<evidence type="ECO:0000256" key="1">
    <source>
        <dbReference type="ARBA" id="ARBA00022723"/>
    </source>
</evidence>
<keyword evidence="2" id="KW-0378">Hydrolase</keyword>
<dbReference type="Gene3D" id="3.30.540.30">
    <property type="match status" value="1"/>
</dbReference>
<dbReference type="eggNOG" id="COG4912">
    <property type="taxonomic scope" value="Bacteria"/>
</dbReference>
<evidence type="ECO:0000256" key="2">
    <source>
        <dbReference type="ARBA" id="ARBA00022801"/>
    </source>
</evidence>
<dbReference type="InterPro" id="IPR039461">
    <property type="entry name" value="Peptidase_M49"/>
</dbReference>
<organism evidence="3 4">
    <name type="scientific">Porphyromonas macacae</name>
    <dbReference type="NCBI Taxonomy" id="28115"/>
    <lineage>
        <taxon>Bacteria</taxon>
        <taxon>Pseudomonadati</taxon>
        <taxon>Bacteroidota</taxon>
        <taxon>Bacteroidia</taxon>
        <taxon>Bacteroidales</taxon>
        <taxon>Porphyromonadaceae</taxon>
        <taxon>Porphyromonas</taxon>
    </lineage>
</organism>
<sequence length="920" mass="105498">MTGKTAKNDKAGESVARFADIEVLRYHVDCFENLPLKQKKFIYYLNEAALCGRDIIFDQNGRYNLRLRRLFGTILKEYPGDRSVEEFLAIREYTYGLWFASGIHHHYSSDKFTPQFSKPYFKKVVERMRNEGFLYLFGEKELALLTNIVFEPDLFPKKTDQSDSVNAIEKSSVNFYDEKISQEEVEHFYNHQKTLAASEDRKYPVSYGLNSRLARNKEGKIYEQRYSVQGLYAPAIRHIVDNLTKAAEYAETNTQKNALEALIRFYKTGDLKEYNTYCIEWVKDTESCVDFINGFTETYSDPLGMKGSWEGLVHFKDVESSVRTKTLSNHAKWFEDNAPIDPLFKKKNSVGISASVVTVAMLAGDSYPATPIGINLPNADWIRAEYGSKSVTIENIHYAYDVAKRANGMDRLFVPDEESRLLLEKYGDITDRLHTDLHECLGHGSGRLLEGTNPDALGVCASTIEEARADLFALYFMADKKMIQLDLLPDQEAYKACYYRYFLNGLITQLVRIKLGDNLEEAHMKNRALIANYVLEKAGKKNLMQLNGIELIINNYEKIRPIIGELLAEVQRIKSEGDLPAAMHLVEKYGTKIDKKIHKKVLDLYRTLNIAPYKGFVNPLYTLAKNQEGEIADVLVCYEEGYEEQMQRYDAGYGFLSLDPVSVYEILQDSFNPSESIMAQANALRKKLRLAMDGIVSTTMRKKGLDYKYNFGLTREHLLRLAKETPSSIELARYLWNTEVRELRIIATMIMPPEELGYSEALSMAIAASYHTELREQLCMNLLSKCSDAAYWAISWLMDKKNDGHEQSNPSELKLTALMLLARIAFNGSLHISNEILQKLLLETKQILIPAESKDTVEQDNLPSLHQQMAIVLLKRIGEMNRDNSKRVRIIIESLKDSSSDLYKEFYHDIIFHLDYVQVD</sequence>
<evidence type="ECO:0000313" key="3">
    <source>
        <dbReference type="EMBL" id="KGN74889.1"/>
    </source>
</evidence>
<reference evidence="3 4" key="1">
    <citation type="submission" date="2014-09" db="EMBL/GenBank/DDBJ databases">
        <title>Draft Genome Sequence of Porphyromonas macacae COT-192_OH2859.</title>
        <authorList>
            <person name="Wallis C."/>
            <person name="Deusch O."/>
            <person name="O'Flynn C."/>
            <person name="Davis I."/>
            <person name="Horsfall A."/>
            <person name="Kirkwood N."/>
            <person name="Harris S."/>
            <person name="Eisen J.A."/>
            <person name="Coil D.A."/>
            <person name="Darling A.E."/>
            <person name="Jospin G."/>
            <person name="Alexiev A."/>
        </authorList>
    </citation>
    <scope>NUCLEOTIDE SEQUENCE [LARGE SCALE GENOMIC DNA]</scope>
    <source>
        <strain evidence="4">COT-192 OH2859</strain>
    </source>
</reference>
<comment type="caution">
    <text evidence="3">The sequence shown here is derived from an EMBL/GenBank/DDBJ whole genome shotgun (WGS) entry which is preliminary data.</text>
</comment>
<dbReference type="Proteomes" id="UP000030103">
    <property type="component" value="Unassembled WGS sequence"/>
</dbReference>
<name>A0A0A2EEP5_9PORP</name>
<gene>
    <name evidence="3" type="ORF">HQ47_02950</name>
</gene>
<dbReference type="InterPro" id="IPR016024">
    <property type="entry name" value="ARM-type_fold"/>
</dbReference>
<keyword evidence="4" id="KW-1185">Reference proteome</keyword>
<evidence type="ECO:0008006" key="5">
    <source>
        <dbReference type="Google" id="ProtNLM"/>
    </source>
</evidence>
<dbReference type="PANTHER" id="PTHR23422:SF11">
    <property type="entry name" value="DIPEPTIDYL PEPTIDASE 3"/>
    <property type="match status" value="1"/>
</dbReference>
<dbReference type="EMBL" id="JRFA01000009">
    <property type="protein sequence ID" value="KGN74889.1"/>
    <property type="molecule type" value="Genomic_DNA"/>
</dbReference>
<dbReference type="PANTHER" id="PTHR23422">
    <property type="entry name" value="DIPEPTIDYL PEPTIDASE III-RELATED"/>
    <property type="match status" value="1"/>
</dbReference>
<dbReference type="RefSeq" id="WP_036873184.1">
    <property type="nucleotide sequence ID" value="NZ_JRFA01000009.1"/>
</dbReference>
<dbReference type="Pfam" id="PF03571">
    <property type="entry name" value="Peptidase_M49"/>
    <property type="match status" value="2"/>
</dbReference>
<protein>
    <recommendedName>
        <fullName evidence="5">Peptidase family M49</fullName>
    </recommendedName>
</protein>
<dbReference type="SUPFAM" id="SSF48371">
    <property type="entry name" value="ARM repeat"/>
    <property type="match status" value="1"/>
</dbReference>
<evidence type="ECO:0000313" key="4">
    <source>
        <dbReference type="Proteomes" id="UP000030103"/>
    </source>
</evidence>
<keyword evidence="1" id="KW-0479">Metal-binding</keyword>
<dbReference type="AlphaFoldDB" id="A0A0A2EEP5"/>
<dbReference type="STRING" id="28115.HQ47_02950"/>
<dbReference type="GO" id="GO:0046872">
    <property type="term" value="F:metal ion binding"/>
    <property type="evidence" value="ECO:0007669"/>
    <property type="project" value="UniProtKB-KW"/>
</dbReference>
<dbReference type="GO" id="GO:0016787">
    <property type="term" value="F:hydrolase activity"/>
    <property type="evidence" value="ECO:0007669"/>
    <property type="project" value="UniProtKB-KW"/>
</dbReference>
<dbReference type="MEROPS" id="M49.003"/>
<accession>A0A0A2EEP5</accession>
<dbReference type="OrthoDB" id="9812747at2"/>